<evidence type="ECO:0000313" key="6">
    <source>
        <dbReference type="Proteomes" id="UP000001070"/>
    </source>
</evidence>
<keyword evidence="2" id="KW-0238">DNA-binding</keyword>
<organism evidence="6">
    <name type="scientific">Drosophila grimshawi</name>
    <name type="common">Hawaiian fruit fly</name>
    <name type="synonym">Idiomyia grimshawi</name>
    <dbReference type="NCBI Taxonomy" id="7222"/>
    <lineage>
        <taxon>Eukaryota</taxon>
        <taxon>Metazoa</taxon>
        <taxon>Ecdysozoa</taxon>
        <taxon>Arthropoda</taxon>
        <taxon>Hexapoda</taxon>
        <taxon>Insecta</taxon>
        <taxon>Pterygota</taxon>
        <taxon>Neoptera</taxon>
        <taxon>Endopterygota</taxon>
        <taxon>Diptera</taxon>
        <taxon>Brachycera</taxon>
        <taxon>Muscomorpha</taxon>
        <taxon>Ephydroidea</taxon>
        <taxon>Drosophilidae</taxon>
        <taxon>Drosophila</taxon>
        <taxon>Hawaiian Drosophila</taxon>
    </lineage>
</organism>
<sequence length="661" mass="74367">MDKHKHSKKEDRIPEAEVEERPFESGTHGTSLSSLEQWLPSGFNTDNAGLNFNLNFDLPTSLVIPQLRSSRPNNQQSPVVKETFNHPESPAHDHSFNSMSPTNHDIVECLPTSEDIWNSYEDYKKGGPLCWPLNLSGNIQCQYNENIPVIAYPSASEPEESNASYDDEQEQAVAWLMESDVKVEKPATRRMSFNKSYSHNHTMEEERELATFFKLKAIQMPPERHIDTYMELLRLARTEEDQKMLYNALTSKCKATLSEEHVASPMEPELVEESAAEVGHLLDVAPTVAITINHKVQQTMDSVADIDDIGKTIQLKSKQTEIQKSPLKCLQQLCQDASVEIPSKVKSTTNSPEIDSTQIHHSKQLHLPSVSTVSQKSQIASSAIDEAKQSKTTNGNQWQNNFQEVIDQNMPDPASATQSLGRSMDSSRITEATVNLDDLKRCLLMPPLPSNPDPRLQHLRILRPPTQRNGEHVNLQIEMLNVNAYATMEMNCGLDLMKLALKGANAVYNSNIKVLQMHFEDGQAAWIWHDGSILITNVPSKAILAKTQSNIVRKVLDEKVPAALVQWNVLHSHTVHVAQFPWEICIEEFRQLRTYPLGTAEGRHKFAYYVDKSSSGVAAKVFESGTIHVFAMSAALANSMLEKLYLLTAKHRKPKPRTRIE</sequence>
<gene>
    <name evidence="5" type="primary">Dgri\GH19354</name>
    <name evidence="5" type="ORF">Dgri_GH19354</name>
</gene>
<reference evidence="5 6" key="1">
    <citation type="journal article" date="2007" name="Nature">
        <title>Evolution of genes and genomes on the Drosophila phylogeny.</title>
        <authorList>
            <consortium name="Drosophila 12 Genomes Consortium"/>
            <person name="Clark A.G."/>
            <person name="Eisen M.B."/>
            <person name="Smith D.R."/>
            <person name="Bergman C.M."/>
            <person name="Oliver B."/>
            <person name="Markow T.A."/>
            <person name="Kaufman T.C."/>
            <person name="Kellis M."/>
            <person name="Gelbart W."/>
            <person name="Iyer V.N."/>
            <person name="Pollard D.A."/>
            <person name="Sackton T.B."/>
            <person name="Larracuente A.M."/>
            <person name="Singh N.D."/>
            <person name="Abad J.P."/>
            <person name="Abt D.N."/>
            <person name="Adryan B."/>
            <person name="Aguade M."/>
            <person name="Akashi H."/>
            <person name="Anderson W.W."/>
            <person name="Aquadro C.F."/>
            <person name="Ardell D.H."/>
            <person name="Arguello R."/>
            <person name="Artieri C.G."/>
            <person name="Barbash D.A."/>
            <person name="Barker D."/>
            <person name="Barsanti P."/>
            <person name="Batterham P."/>
            <person name="Batzoglou S."/>
            <person name="Begun D."/>
            <person name="Bhutkar A."/>
            <person name="Blanco E."/>
            <person name="Bosak S.A."/>
            <person name="Bradley R.K."/>
            <person name="Brand A.D."/>
            <person name="Brent M.R."/>
            <person name="Brooks A.N."/>
            <person name="Brown R.H."/>
            <person name="Butlin R.K."/>
            <person name="Caggese C."/>
            <person name="Calvi B.R."/>
            <person name="Bernardo de Carvalho A."/>
            <person name="Caspi A."/>
            <person name="Castrezana S."/>
            <person name="Celniker S.E."/>
            <person name="Chang J.L."/>
            <person name="Chapple C."/>
            <person name="Chatterji S."/>
            <person name="Chinwalla A."/>
            <person name="Civetta A."/>
            <person name="Clifton S.W."/>
            <person name="Comeron J.M."/>
            <person name="Costello J.C."/>
            <person name="Coyne J.A."/>
            <person name="Daub J."/>
            <person name="David R.G."/>
            <person name="Delcher A.L."/>
            <person name="Delehaunty K."/>
            <person name="Do C.B."/>
            <person name="Ebling H."/>
            <person name="Edwards K."/>
            <person name="Eickbush T."/>
            <person name="Evans J.D."/>
            <person name="Filipski A."/>
            <person name="Findeiss S."/>
            <person name="Freyhult E."/>
            <person name="Fulton L."/>
            <person name="Fulton R."/>
            <person name="Garcia A.C."/>
            <person name="Gardiner A."/>
            <person name="Garfield D.A."/>
            <person name="Garvin B.E."/>
            <person name="Gibson G."/>
            <person name="Gilbert D."/>
            <person name="Gnerre S."/>
            <person name="Godfrey J."/>
            <person name="Good R."/>
            <person name="Gotea V."/>
            <person name="Gravely B."/>
            <person name="Greenberg A.J."/>
            <person name="Griffiths-Jones S."/>
            <person name="Gross S."/>
            <person name="Guigo R."/>
            <person name="Gustafson E.A."/>
            <person name="Haerty W."/>
            <person name="Hahn M.W."/>
            <person name="Halligan D.L."/>
            <person name="Halpern A.L."/>
            <person name="Halter G.M."/>
            <person name="Han M.V."/>
            <person name="Heger A."/>
            <person name="Hillier L."/>
            <person name="Hinrichs A.S."/>
            <person name="Holmes I."/>
            <person name="Hoskins R.A."/>
            <person name="Hubisz M.J."/>
            <person name="Hultmark D."/>
            <person name="Huntley M.A."/>
            <person name="Jaffe D.B."/>
            <person name="Jagadeeshan S."/>
            <person name="Jeck W.R."/>
            <person name="Johnson J."/>
            <person name="Jones C.D."/>
            <person name="Jordan W.C."/>
            <person name="Karpen G.H."/>
            <person name="Kataoka E."/>
            <person name="Keightley P.D."/>
            <person name="Kheradpour P."/>
            <person name="Kirkness E.F."/>
            <person name="Koerich L.B."/>
            <person name="Kristiansen K."/>
            <person name="Kudrna D."/>
            <person name="Kulathinal R.J."/>
            <person name="Kumar S."/>
            <person name="Kwok R."/>
            <person name="Lander E."/>
            <person name="Langley C.H."/>
            <person name="Lapoint R."/>
            <person name="Lazzaro B.P."/>
            <person name="Lee S.J."/>
            <person name="Levesque L."/>
            <person name="Li R."/>
            <person name="Lin C.F."/>
            <person name="Lin M.F."/>
            <person name="Lindblad-Toh K."/>
            <person name="Llopart A."/>
            <person name="Long M."/>
            <person name="Low L."/>
            <person name="Lozovsky E."/>
            <person name="Lu J."/>
            <person name="Luo M."/>
            <person name="Machado C.A."/>
            <person name="Makalowski W."/>
            <person name="Marzo M."/>
            <person name="Matsuda M."/>
            <person name="Matzkin L."/>
            <person name="McAllister B."/>
            <person name="McBride C.S."/>
            <person name="McKernan B."/>
            <person name="McKernan K."/>
            <person name="Mendez-Lago M."/>
            <person name="Minx P."/>
            <person name="Mollenhauer M.U."/>
            <person name="Montooth K."/>
            <person name="Mount S.M."/>
            <person name="Mu X."/>
            <person name="Myers E."/>
            <person name="Negre B."/>
            <person name="Newfeld S."/>
            <person name="Nielsen R."/>
            <person name="Noor M.A."/>
            <person name="O'Grady P."/>
            <person name="Pachter L."/>
            <person name="Papaceit M."/>
            <person name="Parisi M.J."/>
            <person name="Parisi M."/>
            <person name="Parts L."/>
            <person name="Pedersen J.S."/>
            <person name="Pesole G."/>
            <person name="Phillippy A.M."/>
            <person name="Ponting C.P."/>
            <person name="Pop M."/>
            <person name="Porcelli D."/>
            <person name="Powell J.R."/>
            <person name="Prohaska S."/>
            <person name="Pruitt K."/>
            <person name="Puig M."/>
            <person name="Quesneville H."/>
            <person name="Ram K.R."/>
            <person name="Rand D."/>
            <person name="Rasmussen M.D."/>
            <person name="Reed L.K."/>
            <person name="Reenan R."/>
            <person name="Reily A."/>
            <person name="Remington K.A."/>
            <person name="Rieger T.T."/>
            <person name="Ritchie M.G."/>
            <person name="Robin C."/>
            <person name="Rogers Y.H."/>
            <person name="Rohde C."/>
            <person name="Rozas J."/>
            <person name="Rubenfield M.J."/>
            <person name="Ruiz A."/>
            <person name="Russo S."/>
            <person name="Salzberg S.L."/>
            <person name="Sanchez-Gracia A."/>
            <person name="Saranga D.J."/>
            <person name="Sato H."/>
            <person name="Schaeffer S.W."/>
            <person name="Schatz M.C."/>
            <person name="Schlenke T."/>
            <person name="Schwartz R."/>
            <person name="Segarra C."/>
            <person name="Singh R.S."/>
            <person name="Sirot L."/>
            <person name="Sirota M."/>
            <person name="Sisneros N.B."/>
            <person name="Smith C.D."/>
            <person name="Smith T.F."/>
            <person name="Spieth J."/>
            <person name="Stage D.E."/>
            <person name="Stark A."/>
            <person name="Stephan W."/>
            <person name="Strausberg R.L."/>
            <person name="Strempel S."/>
            <person name="Sturgill D."/>
            <person name="Sutton G."/>
            <person name="Sutton G.G."/>
            <person name="Tao W."/>
            <person name="Teichmann S."/>
            <person name="Tobari Y.N."/>
            <person name="Tomimura Y."/>
            <person name="Tsolas J.M."/>
            <person name="Valente V.L."/>
            <person name="Venter E."/>
            <person name="Venter J.C."/>
            <person name="Vicario S."/>
            <person name="Vieira F.G."/>
            <person name="Vilella A.J."/>
            <person name="Villasante A."/>
            <person name="Walenz B."/>
            <person name="Wang J."/>
            <person name="Wasserman M."/>
            <person name="Watts T."/>
            <person name="Wilson D."/>
            <person name="Wilson R.K."/>
            <person name="Wing R.A."/>
            <person name="Wolfner M.F."/>
            <person name="Wong A."/>
            <person name="Wong G.K."/>
            <person name="Wu C.I."/>
            <person name="Wu G."/>
            <person name="Yamamoto D."/>
            <person name="Yang H.P."/>
            <person name="Yang S.P."/>
            <person name="Yorke J.A."/>
            <person name="Yoshida K."/>
            <person name="Zdobnov E."/>
            <person name="Zhang P."/>
            <person name="Zhang Y."/>
            <person name="Zimin A.V."/>
            <person name="Baldwin J."/>
            <person name="Abdouelleil A."/>
            <person name="Abdulkadir J."/>
            <person name="Abebe A."/>
            <person name="Abera B."/>
            <person name="Abreu J."/>
            <person name="Acer S.C."/>
            <person name="Aftuck L."/>
            <person name="Alexander A."/>
            <person name="An P."/>
            <person name="Anderson E."/>
            <person name="Anderson S."/>
            <person name="Arachi H."/>
            <person name="Azer M."/>
            <person name="Bachantsang P."/>
            <person name="Barry A."/>
            <person name="Bayul T."/>
            <person name="Berlin A."/>
            <person name="Bessette D."/>
            <person name="Bloom T."/>
            <person name="Blye J."/>
            <person name="Boguslavskiy L."/>
            <person name="Bonnet C."/>
            <person name="Boukhgalter B."/>
            <person name="Bourzgui I."/>
            <person name="Brown A."/>
            <person name="Cahill P."/>
            <person name="Channer S."/>
            <person name="Cheshatsang Y."/>
            <person name="Chuda L."/>
            <person name="Citroen M."/>
            <person name="Collymore A."/>
            <person name="Cooke P."/>
            <person name="Costello M."/>
            <person name="D'Aco K."/>
            <person name="Daza R."/>
            <person name="De Haan G."/>
            <person name="DeGray S."/>
            <person name="DeMaso C."/>
            <person name="Dhargay N."/>
            <person name="Dooley K."/>
            <person name="Dooley E."/>
            <person name="Doricent M."/>
            <person name="Dorje P."/>
            <person name="Dorjee K."/>
            <person name="Dupes A."/>
            <person name="Elong R."/>
            <person name="Falk J."/>
            <person name="Farina A."/>
            <person name="Faro S."/>
            <person name="Ferguson D."/>
            <person name="Fisher S."/>
            <person name="Foley C.D."/>
            <person name="Franke A."/>
            <person name="Friedrich D."/>
            <person name="Gadbois L."/>
            <person name="Gearin G."/>
            <person name="Gearin C.R."/>
            <person name="Giannoukos G."/>
            <person name="Goode T."/>
            <person name="Graham J."/>
            <person name="Grandbois E."/>
            <person name="Grewal S."/>
            <person name="Gyaltsen K."/>
            <person name="Hafez N."/>
            <person name="Hagos B."/>
            <person name="Hall J."/>
            <person name="Henson C."/>
            <person name="Hollinger A."/>
            <person name="Honan T."/>
            <person name="Huard M.D."/>
            <person name="Hughes L."/>
            <person name="Hurhula B."/>
            <person name="Husby M.E."/>
            <person name="Kamat A."/>
            <person name="Kanga B."/>
            <person name="Kashin S."/>
            <person name="Khazanovich D."/>
            <person name="Kisner P."/>
            <person name="Lance K."/>
            <person name="Lara M."/>
            <person name="Lee W."/>
            <person name="Lennon N."/>
            <person name="Letendre F."/>
            <person name="LeVine R."/>
            <person name="Lipovsky A."/>
            <person name="Liu X."/>
            <person name="Liu J."/>
            <person name="Liu S."/>
            <person name="Lokyitsang T."/>
            <person name="Lokyitsang Y."/>
            <person name="Lubonja R."/>
            <person name="Lui A."/>
            <person name="MacDonald P."/>
            <person name="Magnisalis V."/>
            <person name="Maru K."/>
            <person name="Matthews C."/>
            <person name="McCusker W."/>
            <person name="McDonough S."/>
            <person name="Mehta T."/>
            <person name="Meldrim J."/>
            <person name="Meneus L."/>
            <person name="Mihai O."/>
            <person name="Mihalev A."/>
            <person name="Mihova T."/>
            <person name="Mittelman R."/>
            <person name="Mlenga V."/>
            <person name="Montmayeur A."/>
            <person name="Mulrain L."/>
            <person name="Navidi A."/>
            <person name="Naylor J."/>
            <person name="Negash T."/>
            <person name="Nguyen T."/>
            <person name="Nguyen N."/>
            <person name="Nicol R."/>
            <person name="Norbu C."/>
            <person name="Norbu N."/>
            <person name="Novod N."/>
            <person name="O'Neill B."/>
            <person name="Osman S."/>
            <person name="Markiewicz E."/>
            <person name="Oyono O.L."/>
            <person name="Patti C."/>
            <person name="Phunkhang P."/>
            <person name="Pierre F."/>
            <person name="Priest M."/>
            <person name="Raghuraman S."/>
            <person name="Rege F."/>
            <person name="Reyes R."/>
            <person name="Rise C."/>
            <person name="Rogov P."/>
            <person name="Ross K."/>
            <person name="Ryan E."/>
            <person name="Settipalli S."/>
            <person name="Shea T."/>
            <person name="Sherpa N."/>
            <person name="Shi L."/>
            <person name="Shih D."/>
            <person name="Sparrow T."/>
            <person name="Spaulding J."/>
            <person name="Stalker J."/>
            <person name="Stange-Thomann N."/>
            <person name="Stavropoulos S."/>
            <person name="Stone C."/>
            <person name="Strader C."/>
            <person name="Tesfaye S."/>
            <person name="Thomson T."/>
            <person name="Thoulutsang Y."/>
            <person name="Thoulutsang D."/>
            <person name="Topham K."/>
            <person name="Topping I."/>
            <person name="Tsamla T."/>
            <person name="Vassiliev H."/>
            <person name="Vo A."/>
            <person name="Wangchuk T."/>
            <person name="Wangdi T."/>
            <person name="Weiand M."/>
            <person name="Wilkinson J."/>
            <person name="Wilson A."/>
            <person name="Yadav S."/>
            <person name="Young G."/>
            <person name="Yu Q."/>
            <person name="Zembek L."/>
            <person name="Zhong D."/>
            <person name="Zimmer A."/>
            <person name="Zwirko Z."/>
            <person name="Jaffe D.B."/>
            <person name="Alvarez P."/>
            <person name="Brockman W."/>
            <person name="Butler J."/>
            <person name="Chin C."/>
            <person name="Gnerre S."/>
            <person name="Grabherr M."/>
            <person name="Kleber M."/>
            <person name="Mauceli E."/>
            <person name="MacCallum I."/>
        </authorList>
    </citation>
    <scope>NUCLEOTIDE SEQUENCE [LARGE SCALE GENOMIC DNA]</scope>
    <source>
        <strain evidence="6">Tucson 15287-2541.00</strain>
    </source>
</reference>
<feature type="compositionally biased region" description="Polar residues" evidence="4">
    <location>
        <begin position="68"/>
        <end position="78"/>
    </location>
</feature>
<feature type="region of interest" description="Disordered" evidence="4">
    <location>
        <begin position="1"/>
        <end position="32"/>
    </location>
</feature>
<dbReference type="KEGG" id="dgr:6563128"/>
<dbReference type="PANTHER" id="PTHR10126">
    <property type="entry name" value="TATA-BOX BINDING PROTEIN"/>
    <property type="match status" value="1"/>
</dbReference>
<dbReference type="HOGENOM" id="CLU_370174_0_0_1"/>
<evidence type="ECO:0000313" key="5">
    <source>
        <dbReference type="EMBL" id="EDV93516.1"/>
    </source>
</evidence>
<dbReference type="PhylomeDB" id="B4JFN5"/>
<dbReference type="AlphaFoldDB" id="B4JFN5"/>
<evidence type="ECO:0000256" key="2">
    <source>
        <dbReference type="ARBA" id="ARBA00023125"/>
    </source>
</evidence>
<evidence type="ECO:0000256" key="4">
    <source>
        <dbReference type="SAM" id="MobiDB-lite"/>
    </source>
</evidence>
<dbReference type="InterPro" id="IPR000814">
    <property type="entry name" value="TBP"/>
</dbReference>
<evidence type="ECO:0000256" key="3">
    <source>
        <dbReference type="ARBA" id="ARBA00023163"/>
    </source>
</evidence>
<dbReference type="OrthoDB" id="7883760at2759"/>
<evidence type="ECO:0000256" key="1">
    <source>
        <dbReference type="ARBA" id="ARBA00005560"/>
    </source>
</evidence>
<dbReference type="eggNOG" id="ENOG502TEGR">
    <property type="taxonomic scope" value="Eukaryota"/>
</dbReference>
<dbReference type="Pfam" id="PF00352">
    <property type="entry name" value="TBP"/>
    <property type="match status" value="1"/>
</dbReference>
<protein>
    <submittedName>
        <fullName evidence="5">GH19354</fullName>
    </submittedName>
</protein>
<proteinExistence type="inferred from homology"/>
<feature type="compositionally biased region" description="Basic and acidic residues" evidence="4">
    <location>
        <begin position="1"/>
        <end position="23"/>
    </location>
</feature>
<dbReference type="SUPFAM" id="SSF55945">
    <property type="entry name" value="TATA-box binding protein-like"/>
    <property type="match status" value="1"/>
</dbReference>
<feature type="compositionally biased region" description="Basic and acidic residues" evidence="4">
    <location>
        <begin position="83"/>
        <end position="95"/>
    </location>
</feature>
<dbReference type="GO" id="GO:0003677">
    <property type="term" value="F:DNA binding"/>
    <property type="evidence" value="ECO:0007669"/>
    <property type="project" value="UniProtKB-KW"/>
</dbReference>
<dbReference type="GO" id="GO:0006352">
    <property type="term" value="P:DNA-templated transcription initiation"/>
    <property type="evidence" value="ECO:0007669"/>
    <property type="project" value="InterPro"/>
</dbReference>
<feature type="region of interest" description="Disordered" evidence="4">
    <location>
        <begin position="68"/>
        <end position="99"/>
    </location>
</feature>
<comment type="similarity">
    <text evidence="1">Belongs to the TBP family.</text>
</comment>
<dbReference type="InParanoid" id="B4JFN5"/>
<dbReference type="Gene3D" id="3.30.310.10">
    <property type="entry name" value="TATA-Binding Protein"/>
    <property type="match status" value="2"/>
</dbReference>
<accession>B4JFN5</accession>
<name>B4JFN5_DROGR</name>
<dbReference type="Proteomes" id="UP000001070">
    <property type="component" value="Unassembled WGS sequence"/>
</dbReference>
<keyword evidence="6" id="KW-1185">Reference proteome</keyword>
<dbReference type="InterPro" id="IPR012295">
    <property type="entry name" value="TBP_dom_sf"/>
</dbReference>
<keyword evidence="3" id="KW-0804">Transcription</keyword>
<dbReference type="EMBL" id="CH916369">
    <property type="protein sequence ID" value="EDV93516.1"/>
    <property type="molecule type" value="Genomic_DNA"/>
</dbReference>